<keyword evidence="4" id="KW-0560">Oxidoreductase</keyword>
<dbReference type="PROSITE" id="PS51387">
    <property type="entry name" value="FAD_PCMH"/>
    <property type="match status" value="1"/>
</dbReference>
<evidence type="ECO:0000313" key="7">
    <source>
        <dbReference type="Proteomes" id="UP000256900"/>
    </source>
</evidence>
<dbReference type="Gene3D" id="1.10.45.10">
    <property type="entry name" value="Vanillyl-alcohol Oxidase, Chain A, domain 4"/>
    <property type="match status" value="1"/>
</dbReference>
<dbReference type="PANTHER" id="PTHR11748:SF103">
    <property type="entry name" value="GLYCOLATE OXIDASE SUBUNIT GLCE"/>
    <property type="match status" value="1"/>
</dbReference>
<evidence type="ECO:0000259" key="5">
    <source>
        <dbReference type="PROSITE" id="PS51387"/>
    </source>
</evidence>
<dbReference type="InterPro" id="IPR016164">
    <property type="entry name" value="FAD-linked_Oxase-like_C"/>
</dbReference>
<dbReference type="PANTHER" id="PTHR11748">
    <property type="entry name" value="D-LACTATE DEHYDROGENASE"/>
    <property type="match status" value="1"/>
</dbReference>
<reference evidence="6 7" key="1">
    <citation type="submission" date="2018-08" db="EMBL/GenBank/DDBJ databases">
        <title>Genomic Encyclopedia of Type Strains, Phase IV (KMG-IV): sequencing the most valuable type-strain genomes for metagenomic binning, comparative biology and taxonomic classification.</title>
        <authorList>
            <person name="Goeker M."/>
        </authorList>
    </citation>
    <scope>NUCLEOTIDE SEQUENCE [LARGE SCALE GENOMIC DNA]</scope>
    <source>
        <strain evidence="6 7">BW863</strain>
    </source>
</reference>
<evidence type="ECO:0000256" key="2">
    <source>
        <dbReference type="ARBA" id="ARBA00022630"/>
    </source>
</evidence>
<dbReference type="OrthoDB" id="9811557at2"/>
<dbReference type="GO" id="GO:0071949">
    <property type="term" value="F:FAD binding"/>
    <property type="evidence" value="ECO:0007669"/>
    <property type="project" value="InterPro"/>
</dbReference>
<dbReference type="Proteomes" id="UP000256900">
    <property type="component" value="Unassembled WGS sequence"/>
</dbReference>
<comment type="caution">
    <text evidence="6">The sequence shown here is derived from an EMBL/GenBank/DDBJ whole genome shotgun (WGS) entry which is preliminary data.</text>
</comment>
<dbReference type="NCBIfam" id="NF008439">
    <property type="entry name" value="PRK11282.1"/>
    <property type="match status" value="1"/>
</dbReference>
<dbReference type="SUPFAM" id="SSF56176">
    <property type="entry name" value="FAD-binding/transporter-associated domain-like"/>
    <property type="match status" value="1"/>
</dbReference>
<feature type="domain" description="FAD-binding PCMH-type" evidence="5">
    <location>
        <begin position="1"/>
        <end position="181"/>
    </location>
</feature>
<dbReference type="InterPro" id="IPR016171">
    <property type="entry name" value="Vanillyl_alc_oxidase_C-sub2"/>
</dbReference>
<dbReference type="InterPro" id="IPR016166">
    <property type="entry name" value="FAD-bd_PCMH"/>
</dbReference>
<evidence type="ECO:0000256" key="3">
    <source>
        <dbReference type="ARBA" id="ARBA00022827"/>
    </source>
</evidence>
<organism evidence="6 7">
    <name type="scientific">Methylovirgula ligni</name>
    <dbReference type="NCBI Taxonomy" id="569860"/>
    <lineage>
        <taxon>Bacteria</taxon>
        <taxon>Pseudomonadati</taxon>
        <taxon>Pseudomonadota</taxon>
        <taxon>Alphaproteobacteria</taxon>
        <taxon>Hyphomicrobiales</taxon>
        <taxon>Beijerinckiaceae</taxon>
        <taxon>Methylovirgula</taxon>
    </lineage>
</organism>
<protein>
    <submittedName>
        <fullName evidence="6">Glycolate oxidase FAD binding subunit</fullName>
    </submittedName>
</protein>
<dbReference type="InterPro" id="IPR004113">
    <property type="entry name" value="FAD-bd_oxidored_4_C"/>
</dbReference>
<dbReference type="AlphaFoldDB" id="A0A3D9YWW5"/>
<dbReference type="Pfam" id="PF01565">
    <property type="entry name" value="FAD_binding_4"/>
    <property type="match status" value="1"/>
</dbReference>
<keyword evidence="2" id="KW-0285">Flavoprotein</keyword>
<evidence type="ECO:0000256" key="4">
    <source>
        <dbReference type="ARBA" id="ARBA00023002"/>
    </source>
</evidence>
<comment type="cofactor">
    <cofactor evidence="1">
        <name>FAD</name>
        <dbReference type="ChEBI" id="CHEBI:57692"/>
    </cofactor>
</comment>
<dbReference type="GO" id="GO:0016491">
    <property type="term" value="F:oxidoreductase activity"/>
    <property type="evidence" value="ECO:0007669"/>
    <property type="project" value="UniProtKB-KW"/>
</dbReference>
<dbReference type="RefSeq" id="WP_115836755.1">
    <property type="nucleotide sequence ID" value="NZ_CP025086.1"/>
</dbReference>
<dbReference type="EMBL" id="QUMO01000003">
    <property type="protein sequence ID" value="REF86191.1"/>
    <property type="molecule type" value="Genomic_DNA"/>
</dbReference>
<dbReference type="Pfam" id="PF02913">
    <property type="entry name" value="FAD-oxidase_C"/>
    <property type="match status" value="1"/>
</dbReference>
<keyword evidence="3" id="KW-0274">FAD</keyword>
<dbReference type="Gene3D" id="3.30.465.10">
    <property type="match status" value="1"/>
</dbReference>
<proteinExistence type="predicted"/>
<evidence type="ECO:0000313" key="6">
    <source>
        <dbReference type="EMBL" id="REF86191.1"/>
    </source>
</evidence>
<dbReference type="InterPro" id="IPR016169">
    <property type="entry name" value="FAD-bd_PCMH_sub2"/>
</dbReference>
<accession>A0A3D9YWW5</accession>
<dbReference type="SUPFAM" id="SSF55103">
    <property type="entry name" value="FAD-linked oxidases, C-terminal domain"/>
    <property type="match status" value="1"/>
</dbReference>
<dbReference type="InterPro" id="IPR006094">
    <property type="entry name" value="Oxid_FAD_bind_N"/>
</dbReference>
<dbReference type="InterPro" id="IPR036318">
    <property type="entry name" value="FAD-bd_PCMH-like_sf"/>
</dbReference>
<sequence length="400" mass="41648">MNSVTPKTEAEAAEAVNTARAARRPLGIEGGGTRAGLGRPVAAQTRLSTRGLTGITLYEPSELVISARAGTPLNEIEAALKDKNQALAFEPMDHRALYGTQGEPTLGGIAAGNISGPRRISAGAARDFLIGLRFVNGRGEIIKTGGRVMKNVTGLDLVKLLCGSHGTLGVITEATFKVLPHPASAATLALYGLADGKAVAALCAALGSPLFVSAAAHLPAGLATPEPLTLFRLEGPQASVDERLSALRRTLAPFESGEALAPDYAGALWRAIRNIVPLVSPPDAAIWRISVQPTRAPKFVDLLLKQVAARYYYDWGGGLVWLSIAATGDAGAAAVRAALVQAGNGQTIGHATLVRAPDDVRRTVDVFEPLAAPLLKLTKDIKASFDPDGILNPGRMYAGI</sequence>
<gene>
    <name evidence="6" type="ORF">DES32_2238</name>
</gene>
<evidence type="ECO:0000256" key="1">
    <source>
        <dbReference type="ARBA" id="ARBA00001974"/>
    </source>
</evidence>
<keyword evidence="7" id="KW-1185">Reference proteome</keyword>
<name>A0A3D9YWW5_9HYPH</name>